<gene>
    <name evidence="2" type="ORF">JM946_19080</name>
</gene>
<feature type="region of interest" description="Disordered" evidence="1">
    <location>
        <begin position="206"/>
        <end position="226"/>
    </location>
</feature>
<accession>A0ABS1X0V1</accession>
<reference evidence="2 3" key="1">
    <citation type="journal article" date="2021" name="Int. J. Syst. Evol. Microbiol.">
        <title>Steroidobacter gossypii sp. nov., isolated from soil of cotton cropping field.</title>
        <authorList>
            <person name="Huang R."/>
            <person name="Yang S."/>
            <person name="Zhen C."/>
            <person name="Liu W."/>
        </authorList>
    </citation>
    <scope>NUCLEOTIDE SEQUENCE [LARGE SCALE GENOMIC DNA]</scope>
    <source>
        <strain evidence="2 3">S1-65</strain>
    </source>
</reference>
<dbReference type="InterPro" id="IPR006311">
    <property type="entry name" value="TAT_signal"/>
</dbReference>
<name>A0ABS1X0V1_9GAMM</name>
<evidence type="ECO:0000313" key="3">
    <source>
        <dbReference type="Proteomes" id="UP000661077"/>
    </source>
</evidence>
<dbReference type="Proteomes" id="UP000661077">
    <property type="component" value="Unassembled WGS sequence"/>
</dbReference>
<sequence>MLNRRAVMQGLAATSLLAGARSWSEQRPSRPTGSQAWNVEAIAYHDLKRRPGFKMTLLERDRRWYLYTGCFWHRGWNILDVTDPARPELVNFLEGPRNTFTLQVDLADNTLITGLEKGLENAPWGLDPQGSYEEGVLLWDLTDPIKPRQVGHYRTGGRGTHRNAYQGGRYMHLAAGASGYSGNIYSIVDIQDRAHPREVGRWWAPGQESARDAGAARTEREQATSHGMCHIEGKDVSLHGPAVIEGNRAWLPYGAAGLIVLDISDVRQPKQIARIPFSPPFHSTFGVHTVMPVAERGVAYVSSEDTSYGKGAAHFAGIVDIREPTRPTLISLFPEPIPPAGASYRSFSERPGWSGPHNTNQLQHNPAVQKQGDLFYMAHFNAGLRIYDVSHARLPREVGWFMPPDPTERLGPMPQGPLVTQTEDVLVDRRGNIFITDKNQGLWVLRYTGPRAP</sequence>
<comment type="caution">
    <text evidence="2">The sequence shown here is derived from an EMBL/GenBank/DDBJ whole genome shotgun (WGS) entry which is preliminary data.</text>
</comment>
<dbReference type="EMBL" id="JAEVLS010000004">
    <property type="protein sequence ID" value="MBM0106843.1"/>
    <property type="molecule type" value="Genomic_DNA"/>
</dbReference>
<organism evidence="2 3">
    <name type="scientific">Steroidobacter gossypii</name>
    <dbReference type="NCBI Taxonomy" id="2805490"/>
    <lineage>
        <taxon>Bacteria</taxon>
        <taxon>Pseudomonadati</taxon>
        <taxon>Pseudomonadota</taxon>
        <taxon>Gammaproteobacteria</taxon>
        <taxon>Steroidobacterales</taxon>
        <taxon>Steroidobacteraceae</taxon>
        <taxon>Steroidobacter</taxon>
    </lineage>
</organism>
<dbReference type="RefSeq" id="WP_203168958.1">
    <property type="nucleotide sequence ID" value="NZ_JAEVLS010000004.1"/>
</dbReference>
<protein>
    <recommendedName>
        <fullName evidence="4">LVIVD repeat-containing protein</fullName>
    </recommendedName>
</protein>
<evidence type="ECO:0000313" key="2">
    <source>
        <dbReference type="EMBL" id="MBM0106843.1"/>
    </source>
</evidence>
<keyword evidence="3" id="KW-1185">Reference proteome</keyword>
<evidence type="ECO:0000256" key="1">
    <source>
        <dbReference type="SAM" id="MobiDB-lite"/>
    </source>
</evidence>
<proteinExistence type="predicted"/>
<feature type="compositionally biased region" description="Basic and acidic residues" evidence="1">
    <location>
        <begin position="217"/>
        <end position="226"/>
    </location>
</feature>
<dbReference type="PROSITE" id="PS51318">
    <property type="entry name" value="TAT"/>
    <property type="match status" value="1"/>
</dbReference>
<evidence type="ECO:0008006" key="4">
    <source>
        <dbReference type="Google" id="ProtNLM"/>
    </source>
</evidence>